<organism evidence="2 3">
    <name type="scientific">Metallosphaera tengchongensis</name>
    <dbReference type="NCBI Taxonomy" id="1532350"/>
    <lineage>
        <taxon>Archaea</taxon>
        <taxon>Thermoproteota</taxon>
        <taxon>Thermoprotei</taxon>
        <taxon>Sulfolobales</taxon>
        <taxon>Sulfolobaceae</taxon>
        <taxon>Metallosphaera</taxon>
    </lineage>
</organism>
<keyword evidence="3" id="KW-1185">Reference proteome</keyword>
<dbReference type="GeneID" id="55641783"/>
<proteinExistence type="predicted"/>
<feature type="transmembrane region" description="Helical" evidence="1">
    <location>
        <begin position="130"/>
        <end position="154"/>
    </location>
</feature>
<sequence length="157" mass="16672">MRVLLITGLVLLVLGLVLVFGVYPFISSQVGAQIDRNIQGNLTSKILPPNGSITVPYTSNGKSIFILYYNSTPFPLSIAGVPPNTSSLTSSGAFLVISNGSGVLSILNNWSRPAQLNVSSIYYTPNVNPIIGYLILAGIPLIVVGIIVAILGFVRKR</sequence>
<dbReference type="EMBL" id="CP049074">
    <property type="protein sequence ID" value="QKR00239.1"/>
    <property type="molecule type" value="Genomic_DNA"/>
</dbReference>
<dbReference type="AlphaFoldDB" id="A0A6N0NX99"/>
<dbReference type="Proteomes" id="UP000509301">
    <property type="component" value="Chromosome"/>
</dbReference>
<accession>A0A6N0NX99</accession>
<evidence type="ECO:0000256" key="1">
    <source>
        <dbReference type="SAM" id="Phobius"/>
    </source>
</evidence>
<keyword evidence="1" id="KW-0812">Transmembrane</keyword>
<keyword evidence="1" id="KW-1133">Transmembrane helix</keyword>
<dbReference type="KEGG" id="mten:GWK48_07500"/>
<evidence type="ECO:0000313" key="3">
    <source>
        <dbReference type="Proteomes" id="UP000509301"/>
    </source>
</evidence>
<protein>
    <submittedName>
        <fullName evidence="2">Uncharacterized protein</fullName>
    </submittedName>
</protein>
<dbReference type="OrthoDB" id="34692at2157"/>
<keyword evidence="1" id="KW-0472">Membrane</keyword>
<evidence type="ECO:0000313" key="2">
    <source>
        <dbReference type="EMBL" id="QKR00239.1"/>
    </source>
</evidence>
<reference evidence="2 3" key="1">
    <citation type="submission" date="2020-02" db="EMBL/GenBank/DDBJ databases">
        <title>Comparative genome analysis reveals the metabolism and evolution of the thermophilic archaeal genus Metallosphaera.</title>
        <authorList>
            <person name="Jiang C."/>
        </authorList>
    </citation>
    <scope>NUCLEOTIDE SEQUENCE [LARGE SCALE GENOMIC DNA]</scope>
    <source>
        <strain evidence="2 3">Ric-A</strain>
    </source>
</reference>
<gene>
    <name evidence="2" type="ORF">GWK48_07500</name>
</gene>
<dbReference type="RefSeq" id="WP_174631029.1">
    <property type="nucleotide sequence ID" value="NZ_CP049074.1"/>
</dbReference>
<name>A0A6N0NX99_9CREN</name>